<name>A0A8H5BB87_9AGAR</name>
<feature type="transmembrane region" description="Helical" evidence="1">
    <location>
        <begin position="68"/>
        <end position="89"/>
    </location>
</feature>
<dbReference type="EMBL" id="JAACJJ010000029">
    <property type="protein sequence ID" value="KAF5319253.1"/>
    <property type="molecule type" value="Genomic_DNA"/>
</dbReference>
<feature type="transmembrane region" description="Helical" evidence="1">
    <location>
        <begin position="26"/>
        <end position="48"/>
    </location>
</feature>
<protein>
    <recommendedName>
        <fullName evidence="2">DUF6534 domain-containing protein</fullName>
    </recommendedName>
</protein>
<evidence type="ECO:0000313" key="3">
    <source>
        <dbReference type="EMBL" id="KAF5319253.1"/>
    </source>
</evidence>
<comment type="caution">
    <text evidence="3">The sequence shown here is derived from an EMBL/GenBank/DDBJ whole genome shotgun (WGS) entry which is preliminary data.</text>
</comment>
<dbReference type="PANTHER" id="PTHR40465">
    <property type="entry name" value="CHROMOSOME 1, WHOLE GENOME SHOTGUN SEQUENCE"/>
    <property type="match status" value="1"/>
</dbReference>
<dbReference type="OrthoDB" id="2953893at2759"/>
<dbReference type="PANTHER" id="PTHR40465:SF1">
    <property type="entry name" value="DUF6534 DOMAIN-CONTAINING PROTEIN"/>
    <property type="match status" value="1"/>
</dbReference>
<feature type="transmembrane region" description="Helical" evidence="1">
    <location>
        <begin position="142"/>
        <end position="163"/>
    </location>
</feature>
<sequence>MFNCILFGALAVQVYLYTLSYPNDRLFFKCLVFGIFIIKTLQTIFLTHDIFESLASGWGDLNQLAHVHWAWFDTPIMGGIVSCVVQLFYAYRVFVLSRSKILAYVIAVLSITQMTSAVVAGAQLAIVDNLSDLQAATHITSTLWLSGSALCDITIAVSITYYTQMMINKLVRMTIETGALTATVATIDMAVFLAFPGKAYHIAPSSMIAKLYSNSLVMMLNARSGMSGGGQIISGDVSEMQVARRSVGGSDMEGGLRGPIKITTTTLHQVSDRSDKSTLDL</sequence>
<organism evidence="3 4">
    <name type="scientific">Psilocybe cf. subviscida</name>
    <dbReference type="NCBI Taxonomy" id="2480587"/>
    <lineage>
        <taxon>Eukaryota</taxon>
        <taxon>Fungi</taxon>
        <taxon>Dikarya</taxon>
        <taxon>Basidiomycota</taxon>
        <taxon>Agaricomycotina</taxon>
        <taxon>Agaricomycetes</taxon>
        <taxon>Agaricomycetidae</taxon>
        <taxon>Agaricales</taxon>
        <taxon>Agaricineae</taxon>
        <taxon>Strophariaceae</taxon>
        <taxon>Psilocybe</taxon>
    </lineage>
</organism>
<accession>A0A8H5BB87</accession>
<dbReference type="Pfam" id="PF20152">
    <property type="entry name" value="DUF6534"/>
    <property type="match status" value="1"/>
</dbReference>
<proteinExistence type="predicted"/>
<feature type="domain" description="DUF6534" evidence="2">
    <location>
        <begin position="148"/>
        <end position="224"/>
    </location>
</feature>
<reference evidence="3 4" key="1">
    <citation type="journal article" date="2020" name="ISME J.">
        <title>Uncovering the hidden diversity of litter-decomposition mechanisms in mushroom-forming fungi.</title>
        <authorList>
            <person name="Floudas D."/>
            <person name="Bentzer J."/>
            <person name="Ahren D."/>
            <person name="Johansson T."/>
            <person name="Persson P."/>
            <person name="Tunlid A."/>
        </authorList>
    </citation>
    <scope>NUCLEOTIDE SEQUENCE [LARGE SCALE GENOMIC DNA]</scope>
    <source>
        <strain evidence="3 4">CBS 101986</strain>
    </source>
</reference>
<dbReference type="Proteomes" id="UP000567179">
    <property type="component" value="Unassembled WGS sequence"/>
</dbReference>
<dbReference type="InterPro" id="IPR045339">
    <property type="entry name" value="DUF6534"/>
</dbReference>
<evidence type="ECO:0000256" key="1">
    <source>
        <dbReference type="SAM" id="Phobius"/>
    </source>
</evidence>
<keyword evidence="1" id="KW-0812">Transmembrane</keyword>
<dbReference type="AlphaFoldDB" id="A0A8H5BB87"/>
<feature type="transmembrane region" description="Helical" evidence="1">
    <location>
        <begin position="101"/>
        <end position="122"/>
    </location>
</feature>
<evidence type="ECO:0000259" key="2">
    <source>
        <dbReference type="Pfam" id="PF20152"/>
    </source>
</evidence>
<keyword evidence="1" id="KW-1133">Transmembrane helix</keyword>
<evidence type="ECO:0000313" key="4">
    <source>
        <dbReference type="Proteomes" id="UP000567179"/>
    </source>
</evidence>
<gene>
    <name evidence="3" type="ORF">D9619_008325</name>
</gene>
<keyword evidence="4" id="KW-1185">Reference proteome</keyword>
<keyword evidence="1" id="KW-0472">Membrane</keyword>